<comment type="caution">
    <text evidence="1">The sequence shown here is derived from an EMBL/GenBank/DDBJ whole genome shotgun (WGS) entry which is preliminary data.</text>
</comment>
<dbReference type="Proteomes" id="UP001309448">
    <property type="component" value="Unassembled WGS sequence"/>
</dbReference>
<gene>
    <name evidence="1" type="ORF">P4U88_25535</name>
</gene>
<organism evidence="1 2">
    <name type="scientific">Bacillus paramycoides</name>
    <dbReference type="NCBI Taxonomy" id="2026194"/>
    <lineage>
        <taxon>Bacteria</taxon>
        <taxon>Bacillati</taxon>
        <taxon>Bacillota</taxon>
        <taxon>Bacilli</taxon>
        <taxon>Bacillales</taxon>
        <taxon>Bacillaceae</taxon>
        <taxon>Bacillus</taxon>
        <taxon>Bacillus cereus group</taxon>
    </lineage>
</organism>
<proteinExistence type="predicted"/>
<name>A0ABU6N5D4_9BACI</name>
<keyword evidence="2" id="KW-1185">Reference proteome</keyword>
<evidence type="ECO:0000313" key="2">
    <source>
        <dbReference type="Proteomes" id="UP001309448"/>
    </source>
</evidence>
<dbReference type="RefSeq" id="WP_327921904.1">
    <property type="nucleotide sequence ID" value="NZ_JARMDB010000031.1"/>
</dbReference>
<accession>A0ABU6N5D4</accession>
<protein>
    <recommendedName>
        <fullName evidence="3">Group-specific protein</fullName>
    </recommendedName>
</protein>
<evidence type="ECO:0000313" key="1">
    <source>
        <dbReference type="EMBL" id="MED1569163.1"/>
    </source>
</evidence>
<dbReference type="EMBL" id="JARMDB010000031">
    <property type="protein sequence ID" value="MED1569163.1"/>
    <property type="molecule type" value="Genomic_DNA"/>
</dbReference>
<evidence type="ECO:0008006" key="3">
    <source>
        <dbReference type="Google" id="ProtNLM"/>
    </source>
</evidence>
<sequence length="82" mass="9554">MKFEDKRMLGIQLGSLLLTKKNQYLVIKKNENYSLININSLECMLFEVPLEHVEEMVVEDLKETIQEIVAPEHIKLVAKNIL</sequence>
<reference evidence="1 2" key="1">
    <citation type="submission" date="2023-03" db="EMBL/GenBank/DDBJ databases">
        <title>Bacillus Genome Sequencing.</title>
        <authorList>
            <person name="Dunlap C."/>
        </authorList>
    </citation>
    <scope>NUCLEOTIDE SEQUENCE [LARGE SCALE GENOMIC DNA]</scope>
    <source>
        <strain evidence="1 2">B-615</strain>
    </source>
</reference>